<organism evidence="1 2">
    <name type="scientific">candidate division WOR-3 bacterium 4484_18</name>
    <dbReference type="NCBI Taxonomy" id="2020626"/>
    <lineage>
        <taxon>Bacteria</taxon>
        <taxon>Bacteria division WOR-3</taxon>
    </lineage>
</organism>
<sequence>MKSFHQLVDKILELRWQTSPVTATFDGIHKYDHELDRLDRDFLLDVHEKEKYYLRELEKIDPTKLTEDEQLDYNVLTNALEVKIREFEHLRMWERDPSIYINIPLYGVFTLSCPNLQNRYRS</sequence>
<name>A0A257LUZ7_UNCW3</name>
<dbReference type="AlphaFoldDB" id="A0A257LUZ7"/>
<evidence type="ECO:0000313" key="2">
    <source>
        <dbReference type="Proteomes" id="UP000216312"/>
    </source>
</evidence>
<accession>A0A257LUZ7</accession>
<gene>
    <name evidence="1" type="ORF">CGW93_00700</name>
</gene>
<protein>
    <submittedName>
        <fullName evidence="1">Uncharacterized protein</fullName>
    </submittedName>
</protein>
<proteinExistence type="predicted"/>
<evidence type="ECO:0000313" key="1">
    <source>
        <dbReference type="EMBL" id="OYV03493.1"/>
    </source>
</evidence>
<dbReference type="EMBL" id="NMUJ01000004">
    <property type="protein sequence ID" value="OYV03493.1"/>
    <property type="molecule type" value="Genomic_DNA"/>
</dbReference>
<comment type="caution">
    <text evidence="1">The sequence shown here is derived from an EMBL/GenBank/DDBJ whole genome shotgun (WGS) entry which is preliminary data.</text>
</comment>
<reference evidence="2" key="1">
    <citation type="submission" date="2017-07" db="EMBL/GenBank/DDBJ databases">
        <title>Novel pathways for hydrocarbon cycling and metabolic interdependencies in hydrothermal sediment communities.</title>
        <authorList>
            <person name="Dombrowski N."/>
            <person name="Seitz K."/>
            <person name="Teske A."/>
            <person name="Baker B."/>
        </authorList>
    </citation>
    <scope>NUCLEOTIDE SEQUENCE [LARGE SCALE GENOMIC DNA]</scope>
</reference>
<dbReference type="Proteomes" id="UP000216312">
    <property type="component" value="Unassembled WGS sequence"/>
</dbReference>